<protein>
    <recommendedName>
        <fullName evidence="5">PrgI family protein</fullName>
    </recommendedName>
</protein>
<evidence type="ECO:0008006" key="5">
    <source>
        <dbReference type="Google" id="ProtNLM"/>
    </source>
</evidence>
<feature type="transmembrane region" description="Helical" evidence="2">
    <location>
        <begin position="37"/>
        <end position="57"/>
    </location>
</feature>
<keyword evidence="4" id="KW-1185">Reference proteome</keyword>
<evidence type="ECO:0000313" key="3">
    <source>
        <dbReference type="EMBL" id="WZW88157.1"/>
    </source>
</evidence>
<reference evidence="3 4" key="1">
    <citation type="submission" date="2024-03" db="EMBL/GenBank/DDBJ databases">
        <title>Complete Genome Sequence and Annotation of Ignatzschineria larvae DSM 13226.</title>
        <authorList>
            <person name="Cantrell E."/>
            <person name="Burcham Z.M."/>
        </authorList>
    </citation>
    <scope>NUCLEOTIDE SEQUENCE [LARGE SCALE GENOMIC DNA]</scope>
    <source>
        <strain evidence="3 4">DSM 13226</strain>
    </source>
</reference>
<name>A0ABZ3C1Z5_9GAMM</name>
<dbReference type="RefSeq" id="WP_026879644.1">
    <property type="nucleotide sequence ID" value="NZ_CP150637.1"/>
</dbReference>
<keyword evidence="2" id="KW-1133">Transmembrane helix</keyword>
<organism evidence="3 4">
    <name type="scientific">Ignatzschineria larvae DSM 13226</name>
    <dbReference type="NCBI Taxonomy" id="1111732"/>
    <lineage>
        <taxon>Bacteria</taxon>
        <taxon>Pseudomonadati</taxon>
        <taxon>Pseudomonadota</taxon>
        <taxon>Gammaproteobacteria</taxon>
        <taxon>Cardiobacteriales</taxon>
        <taxon>Ignatzschineriaceae</taxon>
        <taxon>Ignatzschineria</taxon>
    </lineage>
</organism>
<evidence type="ECO:0000256" key="2">
    <source>
        <dbReference type="SAM" id="Phobius"/>
    </source>
</evidence>
<evidence type="ECO:0000313" key="4">
    <source>
        <dbReference type="Proteomes" id="UP001449178"/>
    </source>
</evidence>
<gene>
    <name evidence="3" type="ORF">WMO13_01885</name>
</gene>
<feature type="compositionally biased region" description="Basic and acidic residues" evidence="1">
    <location>
        <begin position="201"/>
        <end position="211"/>
    </location>
</feature>
<feature type="transmembrane region" description="Helical" evidence="2">
    <location>
        <begin position="12"/>
        <end position="31"/>
    </location>
</feature>
<feature type="region of interest" description="Disordered" evidence="1">
    <location>
        <begin position="180"/>
        <end position="211"/>
    </location>
</feature>
<keyword evidence="2" id="KW-0812">Transmembrane</keyword>
<keyword evidence="2" id="KW-0472">Membrane</keyword>
<sequence length="211" mass="24205">MEDKIYKTSGRAKMKLILMLVIAGMVLQRIFMGHASLVLFIGLGIFFYFIANSTVVVQADRLLLKRFLNKTKVFPYREGIFVLDEQKKFASTVTLSKGEEDSLIYHPKEGKPVVAVSNMYGREVLEQIYQNVIERQKALGIEEITLPKPEDVEETQEEIDYRELEEIALQAGYIENESFYEQSPKVAHSSNKVSEDSSEEIENKAQEELKK</sequence>
<dbReference type="EMBL" id="CP150637">
    <property type="protein sequence ID" value="WZW88157.1"/>
    <property type="molecule type" value="Genomic_DNA"/>
</dbReference>
<evidence type="ECO:0000256" key="1">
    <source>
        <dbReference type="SAM" id="MobiDB-lite"/>
    </source>
</evidence>
<proteinExistence type="predicted"/>
<accession>A0ABZ3C1Z5</accession>
<dbReference type="Proteomes" id="UP001449178">
    <property type="component" value="Chromosome"/>
</dbReference>